<evidence type="ECO:0000313" key="5">
    <source>
        <dbReference type="EMBL" id="JAD12536.1"/>
    </source>
</evidence>
<gene>
    <name evidence="5" type="primary">RCJMB04_26a16_0</name>
    <name evidence="4" type="synonym">RCJMB04_26a16_1</name>
    <name evidence="6" type="synonym">RCJMB04_26a16_2</name>
    <name evidence="4" type="ORF">g.3447</name>
    <name evidence="5" type="ORF">g.3450</name>
    <name evidence="6" type="ORF">g.3453</name>
</gene>
<dbReference type="GO" id="GO:0005634">
    <property type="term" value="C:nucleus"/>
    <property type="evidence" value="ECO:0007669"/>
    <property type="project" value="TreeGrafter"/>
</dbReference>
<proteinExistence type="predicted"/>
<reference evidence="5" key="2">
    <citation type="journal article" date="2015" name="Gigascience">
        <title>Reconstructing a comprehensive transcriptome assembly of a white-pupal translocated strain of the pest fruit fly Bactrocera cucurbitae.</title>
        <authorList>
            <person name="Sim S.B."/>
            <person name="Calla B."/>
            <person name="Hall B."/>
            <person name="DeRego T."/>
            <person name="Geib S.M."/>
        </authorList>
    </citation>
    <scope>NUCLEOTIDE SEQUENCE</scope>
</reference>
<feature type="region of interest" description="Disordered" evidence="2">
    <location>
        <begin position="293"/>
        <end position="320"/>
    </location>
</feature>
<feature type="region of interest" description="Disordered" evidence="2">
    <location>
        <begin position="451"/>
        <end position="492"/>
    </location>
</feature>
<protein>
    <submittedName>
        <fullName evidence="5">Uncharacterized protein C3orf19 homolog</fullName>
    </submittedName>
</protein>
<feature type="compositionally biased region" description="Basic and acidic residues" evidence="2">
    <location>
        <begin position="296"/>
        <end position="309"/>
    </location>
</feature>
<sequence length="581" mass="67827">MNDPNKAINVNLSSLLSLKAELLRKQAEVNKAKTIQVQNQQNEYSSKKTHIFNNCLPADEAKINQRNKKSGMKAVQAGDDITVYEHEDSELVEKSKRVLEAKSKFYERMTRTGGQLNSDDNCLVLFNRKHQEECKDNSYSKKYVEQCTENNSNNNESESEDENASDEEDDWVEYTDCLGRTRKCPREDLEVVKKRDAELAASMPERLDQSKVNWMINTTDTQIEKDKEYVSYGPTTCQSLYGDAISLMSKHDEQRATWERKEQENLDKIDVHYQDVFFDEARQHGVGYYTFSTDEEERKKQQKELEDARQSTIEEQNRREQLRAHREKIISERVLAAKNRQRARLGLPPLEKVEENEKYANTTEETKDERKARKQIEKIKRKQEKYEKERELERNNHVRPWDKEKVSTGSTNSAIDNDMTEPKWSYKPEKLPMCQEQWNEKKRSERIEEFGPVSDSQIQNQYQPKRKNFTSMPPPENLVFRDKSNKDNPFKTENFVSYQSSKSDRTFQRRSYGAESVESKQLGAAIAPPVDLDYVSLPHTKKLKSSSELESSIEAGLRFLRNNCDKGNLTTKSSWTAKADY</sequence>
<dbReference type="OrthoDB" id="333551at2759"/>
<feature type="compositionally biased region" description="Polar residues" evidence="2">
    <location>
        <begin position="454"/>
        <end position="463"/>
    </location>
</feature>
<organism evidence="5">
    <name type="scientific">Zeugodacus cucurbitae</name>
    <name type="common">Melon fruit fly</name>
    <name type="synonym">Bactrocera cucurbitae</name>
    <dbReference type="NCBI Taxonomy" id="28588"/>
    <lineage>
        <taxon>Eukaryota</taxon>
        <taxon>Metazoa</taxon>
        <taxon>Ecdysozoa</taxon>
        <taxon>Arthropoda</taxon>
        <taxon>Hexapoda</taxon>
        <taxon>Insecta</taxon>
        <taxon>Pterygota</taxon>
        <taxon>Neoptera</taxon>
        <taxon>Endopterygota</taxon>
        <taxon>Diptera</taxon>
        <taxon>Brachycera</taxon>
        <taxon>Muscomorpha</taxon>
        <taxon>Tephritoidea</taxon>
        <taxon>Tephritidae</taxon>
        <taxon>Zeugodacus</taxon>
        <taxon>Zeugodacus</taxon>
    </lineage>
</organism>
<name>A0A0A1XND9_ZEUCU</name>
<dbReference type="AlphaFoldDB" id="A0A0A1XND9"/>
<dbReference type="Pfam" id="PF13300">
    <property type="entry name" value="DUF4078"/>
    <property type="match status" value="1"/>
</dbReference>
<dbReference type="Pfam" id="PF25449">
    <property type="entry name" value="CCDC174_GRSR"/>
    <property type="match status" value="1"/>
</dbReference>
<dbReference type="EMBL" id="GBXI01000634">
    <property type="protein sequence ID" value="JAD13658.1"/>
    <property type="molecule type" value="Transcribed_RNA"/>
</dbReference>
<dbReference type="EMBL" id="GBXI01014214">
    <property type="protein sequence ID" value="JAD00078.1"/>
    <property type="molecule type" value="Transcribed_RNA"/>
</dbReference>
<feature type="compositionally biased region" description="Basic and acidic residues" evidence="2">
    <location>
        <begin position="479"/>
        <end position="490"/>
    </location>
</feature>
<evidence type="ECO:0000256" key="2">
    <source>
        <dbReference type="SAM" id="MobiDB-lite"/>
    </source>
</evidence>
<feature type="compositionally biased region" description="Acidic residues" evidence="2">
    <location>
        <begin position="157"/>
        <end position="169"/>
    </location>
</feature>
<reference evidence="5" key="1">
    <citation type="submission" date="2014-11" db="EMBL/GenBank/DDBJ databases">
        <authorList>
            <person name="Geib S."/>
        </authorList>
    </citation>
    <scope>NUCLEOTIDE SEQUENCE</scope>
</reference>
<dbReference type="EMBL" id="GBXI01001756">
    <property type="protein sequence ID" value="JAD12536.1"/>
    <property type="molecule type" value="Transcribed_RNA"/>
</dbReference>
<evidence type="ECO:0000259" key="3">
    <source>
        <dbReference type="Pfam" id="PF25449"/>
    </source>
</evidence>
<feature type="region of interest" description="Disordered" evidence="2">
    <location>
        <begin position="401"/>
        <end position="424"/>
    </location>
</feature>
<feature type="region of interest" description="Disordered" evidence="2">
    <location>
        <begin position="146"/>
        <end position="169"/>
    </location>
</feature>
<accession>A0A0A1XND9</accession>
<evidence type="ECO:0000256" key="1">
    <source>
        <dbReference type="ARBA" id="ARBA00023054"/>
    </source>
</evidence>
<keyword evidence="1" id="KW-0175">Coiled coil</keyword>
<dbReference type="PANTHER" id="PTHR15885">
    <property type="entry name" value="COILED-COIL DOMAIN-CONTAINING PROTEIN 174"/>
    <property type="match status" value="1"/>
</dbReference>
<dbReference type="InterPro" id="IPR025066">
    <property type="entry name" value="CCDC174-like"/>
</dbReference>
<dbReference type="InterPro" id="IPR057464">
    <property type="entry name" value="CCDC174_GRSR"/>
</dbReference>
<dbReference type="PANTHER" id="PTHR15885:SF1">
    <property type="entry name" value="COILED-COIL DOMAIN-CONTAINING PROTEIN 174"/>
    <property type="match status" value="1"/>
</dbReference>
<evidence type="ECO:0000313" key="6">
    <source>
        <dbReference type="EMBL" id="JAD13658.1"/>
    </source>
</evidence>
<feature type="region of interest" description="Disordered" evidence="2">
    <location>
        <begin position="357"/>
        <end position="376"/>
    </location>
</feature>
<evidence type="ECO:0000313" key="4">
    <source>
        <dbReference type="EMBL" id="JAD00078.1"/>
    </source>
</evidence>
<feature type="domain" description="CCDC174 alpha/beta GRSR" evidence="3">
    <location>
        <begin position="171"/>
        <end position="199"/>
    </location>
</feature>